<organism evidence="2 3">
    <name type="scientific">Melghirimyces algeriensis</name>
    <dbReference type="NCBI Taxonomy" id="910412"/>
    <lineage>
        <taxon>Bacteria</taxon>
        <taxon>Bacillati</taxon>
        <taxon>Bacillota</taxon>
        <taxon>Bacilli</taxon>
        <taxon>Bacillales</taxon>
        <taxon>Thermoactinomycetaceae</taxon>
        <taxon>Melghirimyces</taxon>
    </lineage>
</organism>
<name>A0A521DRF0_9BACL</name>
<dbReference type="SUPFAM" id="SSF51735">
    <property type="entry name" value="NAD(P)-binding Rossmann-fold domains"/>
    <property type="match status" value="1"/>
</dbReference>
<dbReference type="Gene3D" id="3.40.50.720">
    <property type="entry name" value="NAD(P)-binding Rossmann-like Domain"/>
    <property type="match status" value="1"/>
</dbReference>
<dbReference type="PANTHER" id="PTHR43245:SF13">
    <property type="entry name" value="UDP-D-APIOSE_UDP-D-XYLOSE SYNTHASE 2"/>
    <property type="match status" value="1"/>
</dbReference>
<feature type="domain" description="NAD-dependent epimerase/dehydratase" evidence="1">
    <location>
        <begin position="3"/>
        <end position="223"/>
    </location>
</feature>
<dbReference type="InterPro" id="IPR001509">
    <property type="entry name" value="Epimerase_deHydtase"/>
</dbReference>
<dbReference type="AlphaFoldDB" id="A0A521DRF0"/>
<dbReference type="Proteomes" id="UP000315636">
    <property type="component" value="Unassembled WGS sequence"/>
</dbReference>
<dbReference type="InterPro" id="IPR036291">
    <property type="entry name" value="NAD(P)-bd_dom_sf"/>
</dbReference>
<dbReference type="PANTHER" id="PTHR43245">
    <property type="entry name" value="BIFUNCTIONAL POLYMYXIN RESISTANCE PROTEIN ARNA"/>
    <property type="match status" value="1"/>
</dbReference>
<proteinExistence type="predicted"/>
<dbReference type="CDD" id="cd05265">
    <property type="entry name" value="SDR_a1"/>
    <property type="match status" value="1"/>
</dbReference>
<evidence type="ECO:0000259" key="1">
    <source>
        <dbReference type="Pfam" id="PF01370"/>
    </source>
</evidence>
<dbReference type="Pfam" id="PF01370">
    <property type="entry name" value="Epimerase"/>
    <property type="match status" value="1"/>
</dbReference>
<keyword evidence="3" id="KW-1185">Reference proteome</keyword>
<evidence type="ECO:0000313" key="3">
    <source>
        <dbReference type="Proteomes" id="UP000315636"/>
    </source>
</evidence>
<accession>A0A521DRF0</accession>
<dbReference type="EMBL" id="FXTI01000006">
    <property type="protein sequence ID" value="SMO74277.1"/>
    <property type="molecule type" value="Genomic_DNA"/>
</dbReference>
<dbReference type="RefSeq" id="WP_142505767.1">
    <property type="nucleotide sequence ID" value="NZ_FXTI01000006.1"/>
</dbReference>
<reference evidence="2 3" key="1">
    <citation type="submission" date="2017-05" db="EMBL/GenBank/DDBJ databases">
        <authorList>
            <person name="Varghese N."/>
            <person name="Submissions S."/>
        </authorList>
    </citation>
    <scope>NUCLEOTIDE SEQUENCE [LARGE SCALE GENOMIC DNA]</scope>
    <source>
        <strain evidence="2 3">DSM 45474</strain>
    </source>
</reference>
<dbReference type="InterPro" id="IPR050177">
    <property type="entry name" value="Lipid_A_modif_metabolic_enz"/>
</dbReference>
<sequence length="346" mass="39877">MNILIIGGTRFLGRYITQEAQKRNHKVTLFNRGQENPDLFPEVETIVGDRYTDIQCLGDREWDCVIDTFGFVPWAIAPSIRYLKNRTRHYIFISSQSVYSDFTKINIDEHSPVATLPAEKVAELEREGYGPTYGKHYGAMKFLCEQLLEQEMPQKVLHVRPGLIVGPHDYADRFSYWVNRVSQGGDILAPGHPEQPIQIIDVRDLASWMIHMIESRQTGVYNVTGPQSPLTMGSILEECRRITNSEAVISWVNETFLLEKNIQPWTELPLWLPEKSGLGNDDPPPIGLFRINISRALQQGLSFRPLSETIYDTWQWLKSENKEIFNAGLTAEKEQQLLNEWHSYRK</sequence>
<gene>
    <name evidence="2" type="ORF">SAMN06264849_106193</name>
</gene>
<dbReference type="OrthoDB" id="9809586at2"/>
<protein>
    <submittedName>
        <fullName evidence="2">2'-hydroxyisoflavone reductase</fullName>
    </submittedName>
</protein>
<evidence type="ECO:0000313" key="2">
    <source>
        <dbReference type="EMBL" id="SMO74277.1"/>
    </source>
</evidence>